<dbReference type="EMBL" id="LR217720">
    <property type="protein sequence ID" value="VFP83904.1"/>
    <property type="molecule type" value="Genomic_DNA"/>
</dbReference>
<dbReference type="RefSeq" id="WP_157989478.1">
    <property type="nucleotide sequence ID" value="NZ_LR217720.1"/>
</dbReference>
<evidence type="ECO:0000256" key="7">
    <source>
        <dbReference type="ARBA" id="ARBA00022755"/>
    </source>
</evidence>
<comment type="subcellular location">
    <subcellularLocation>
        <location evidence="13">Cytoplasm</location>
    </subcellularLocation>
</comment>
<keyword evidence="7 13" id="KW-0658">Purine biosynthesis</keyword>
<keyword evidence="13" id="KW-0963">Cytoplasm</keyword>
<dbReference type="GO" id="GO:0004641">
    <property type="term" value="F:phosphoribosylformylglycinamidine cyclo-ligase activity"/>
    <property type="evidence" value="ECO:0007669"/>
    <property type="project" value="UniProtKB-UniRule"/>
</dbReference>
<dbReference type="EC" id="6.3.3.1" evidence="3 13"/>
<dbReference type="GO" id="GO:0006189">
    <property type="term" value="P:'de novo' IMP biosynthetic process"/>
    <property type="evidence" value="ECO:0007669"/>
    <property type="project" value="UniProtKB-UniRule"/>
</dbReference>
<evidence type="ECO:0000256" key="13">
    <source>
        <dbReference type="HAMAP-Rule" id="MF_00741"/>
    </source>
</evidence>
<evidence type="ECO:0000256" key="2">
    <source>
        <dbReference type="ARBA" id="ARBA00010280"/>
    </source>
</evidence>
<dbReference type="InterPro" id="IPR036676">
    <property type="entry name" value="PurM-like_C_sf"/>
</dbReference>
<comment type="similarity">
    <text evidence="2 13">Belongs to the AIR synthase family.</text>
</comment>
<dbReference type="InterPro" id="IPR010918">
    <property type="entry name" value="PurM-like_C_dom"/>
</dbReference>
<feature type="domain" description="PurM-like N-terminal" evidence="14">
    <location>
        <begin position="60"/>
        <end position="164"/>
    </location>
</feature>
<evidence type="ECO:0000256" key="1">
    <source>
        <dbReference type="ARBA" id="ARBA00004686"/>
    </source>
</evidence>
<dbReference type="SUPFAM" id="SSF56042">
    <property type="entry name" value="PurM C-terminal domain-like"/>
    <property type="match status" value="1"/>
</dbReference>
<feature type="domain" description="PurM-like C-terminal" evidence="15">
    <location>
        <begin position="177"/>
        <end position="338"/>
    </location>
</feature>
<dbReference type="GO" id="GO:0004637">
    <property type="term" value="F:phosphoribosylamine-glycine ligase activity"/>
    <property type="evidence" value="ECO:0007669"/>
    <property type="project" value="TreeGrafter"/>
</dbReference>
<dbReference type="SUPFAM" id="SSF55326">
    <property type="entry name" value="PurM N-terminal domain-like"/>
    <property type="match status" value="1"/>
</dbReference>
<name>A0A451DBW2_9GAMM</name>
<dbReference type="GO" id="GO:0005829">
    <property type="term" value="C:cytosol"/>
    <property type="evidence" value="ECO:0007669"/>
    <property type="project" value="TreeGrafter"/>
</dbReference>
<dbReference type="InterPro" id="IPR036921">
    <property type="entry name" value="PurM-like_N_sf"/>
</dbReference>
<dbReference type="Pfam" id="PF00586">
    <property type="entry name" value="AIRS"/>
    <property type="match status" value="1"/>
</dbReference>
<dbReference type="CDD" id="cd02196">
    <property type="entry name" value="PurM"/>
    <property type="match status" value="1"/>
</dbReference>
<proteinExistence type="inferred from homology"/>
<dbReference type="Gene3D" id="3.30.1330.10">
    <property type="entry name" value="PurM-like, N-terminal domain"/>
    <property type="match status" value="1"/>
</dbReference>
<keyword evidence="8 13" id="KW-0067">ATP-binding</keyword>
<dbReference type="Proteomes" id="UP000294418">
    <property type="component" value="Chromosome"/>
</dbReference>
<dbReference type="FunFam" id="3.90.650.10:FF:000001">
    <property type="entry name" value="Phosphoribosylformylglycinamidine cyclo-ligase"/>
    <property type="match status" value="1"/>
</dbReference>
<keyword evidence="6 13" id="KW-0547">Nucleotide-binding</keyword>
<dbReference type="NCBIfam" id="TIGR00878">
    <property type="entry name" value="purM"/>
    <property type="match status" value="1"/>
</dbReference>
<comment type="catalytic activity">
    <reaction evidence="12 13">
        <text>2-formamido-N(1)-(5-O-phospho-beta-D-ribosyl)acetamidine + ATP = 5-amino-1-(5-phospho-beta-D-ribosyl)imidazole + ADP + phosphate + H(+)</text>
        <dbReference type="Rhea" id="RHEA:23032"/>
        <dbReference type="ChEBI" id="CHEBI:15378"/>
        <dbReference type="ChEBI" id="CHEBI:30616"/>
        <dbReference type="ChEBI" id="CHEBI:43474"/>
        <dbReference type="ChEBI" id="CHEBI:137981"/>
        <dbReference type="ChEBI" id="CHEBI:147287"/>
        <dbReference type="ChEBI" id="CHEBI:456216"/>
        <dbReference type="EC" id="6.3.3.1"/>
    </reaction>
</comment>
<dbReference type="PANTHER" id="PTHR10520">
    <property type="entry name" value="TRIFUNCTIONAL PURINE BIOSYNTHETIC PROTEIN ADENOSINE-3-RELATED"/>
    <property type="match status" value="1"/>
</dbReference>
<dbReference type="HAMAP" id="MF_00741">
    <property type="entry name" value="AIRS"/>
    <property type="match status" value="1"/>
</dbReference>
<evidence type="ECO:0000256" key="8">
    <source>
        <dbReference type="ARBA" id="ARBA00022840"/>
    </source>
</evidence>
<evidence type="ECO:0000256" key="6">
    <source>
        <dbReference type="ARBA" id="ARBA00022741"/>
    </source>
</evidence>
<protein>
    <recommendedName>
        <fullName evidence="4 13">Phosphoribosylformylglycinamidine cyclo-ligase</fullName>
        <ecNumber evidence="3 13">6.3.3.1</ecNumber>
    </recommendedName>
    <alternativeName>
        <fullName evidence="10 13">AIR synthase</fullName>
    </alternativeName>
    <alternativeName>
        <fullName evidence="11 13">AIRS</fullName>
    </alternativeName>
    <alternativeName>
        <fullName evidence="9 13">Phosphoribosyl-aminoimidazole synthetase</fullName>
    </alternativeName>
</protein>
<evidence type="ECO:0000256" key="9">
    <source>
        <dbReference type="ARBA" id="ARBA00031908"/>
    </source>
</evidence>
<evidence type="ECO:0000313" key="17">
    <source>
        <dbReference type="Proteomes" id="UP000294418"/>
    </source>
</evidence>
<dbReference type="Gene3D" id="3.90.650.10">
    <property type="entry name" value="PurM-like C-terminal domain"/>
    <property type="match status" value="1"/>
</dbReference>
<evidence type="ECO:0000256" key="11">
    <source>
        <dbReference type="ARBA" id="ARBA00033093"/>
    </source>
</evidence>
<dbReference type="InterPro" id="IPR016188">
    <property type="entry name" value="PurM-like_N"/>
</dbReference>
<dbReference type="UniPathway" id="UPA00074">
    <property type="reaction ID" value="UER00129"/>
</dbReference>
<evidence type="ECO:0000256" key="5">
    <source>
        <dbReference type="ARBA" id="ARBA00022598"/>
    </source>
</evidence>
<dbReference type="Pfam" id="PF02769">
    <property type="entry name" value="AIRS_C"/>
    <property type="match status" value="1"/>
</dbReference>
<evidence type="ECO:0000259" key="15">
    <source>
        <dbReference type="Pfam" id="PF02769"/>
    </source>
</evidence>
<evidence type="ECO:0000256" key="12">
    <source>
        <dbReference type="ARBA" id="ARBA00049057"/>
    </source>
</evidence>
<evidence type="ECO:0000259" key="14">
    <source>
        <dbReference type="Pfam" id="PF00586"/>
    </source>
</evidence>
<evidence type="ECO:0000256" key="3">
    <source>
        <dbReference type="ARBA" id="ARBA00013047"/>
    </source>
</evidence>
<organism evidence="16 17">
    <name type="scientific">Candidatus Erwinia haradaeae</name>
    <dbReference type="NCBI Taxonomy" id="1922217"/>
    <lineage>
        <taxon>Bacteria</taxon>
        <taxon>Pseudomonadati</taxon>
        <taxon>Pseudomonadota</taxon>
        <taxon>Gammaproteobacteria</taxon>
        <taxon>Enterobacterales</taxon>
        <taxon>Erwiniaceae</taxon>
        <taxon>Erwinia</taxon>
    </lineage>
</organism>
<sequence>MVHIHSLSYKDSGVDIHASNVFVKRIKKIAQKTYRPEVISGLGGFAALCALPTNYHEPILVSSTDGVGTKLRLAVQTQCYNTIGIDLVAMCVNDLVVVGAEPVFFLDYYATSKLKVDIASCIIRSIAEGCLEAGCALIGGETAEMPGMYRGQDYDIAGFCVGVVEKKEIIDGSKVTDGDVLIALGSNGLHANGYSLVHKVLEYSNININTTFLNDKSLADHLLAPTKIYVHAIRTLIRQIDVHAIAHMTGGGFWDNIPRILPDETQAVLYESSWEWPKIFQWLQDIGNINLSEMYHTFNCGVGMVIIVHKNVADKAVKILNESGEVAWKIGVIKTSDSHHRVVMHP</sequence>
<dbReference type="GO" id="GO:0005524">
    <property type="term" value="F:ATP binding"/>
    <property type="evidence" value="ECO:0007669"/>
    <property type="project" value="UniProtKB-KW"/>
</dbReference>
<gene>
    <name evidence="13 16" type="primary">purM</name>
    <name evidence="16" type="ORF">ERCILAFE3058_016</name>
</gene>
<dbReference type="OrthoDB" id="9777881at2"/>
<reference evidence="16 17" key="1">
    <citation type="submission" date="2019-02" db="EMBL/GenBank/DDBJ databases">
        <authorList>
            <person name="Manzano-Marin A."/>
            <person name="Manzano-Marin A."/>
        </authorList>
    </citation>
    <scope>NUCLEOTIDE SEQUENCE [LARGE SCALE GENOMIC DNA]</scope>
    <source>
        <strain evidence="16 17">ErCilaricifoliae</strain>
    </source>
</reference>
<evidence type="ECO:0000256" key="10">
    <source>
        <dbReference type="ARBA" id="ARBA00032931"/>
    </source>
</evidence>
<accession>A0A451DBW2</accession>
<dbReference type="InterPro" id="IPR004733">
    <property type="entry name" value="PurM_cligase"/>
</dbReference>
<dbReference type="AlphaFoldDB" id="A0A451DBW2"/>
<evidence type="ECO:0000256" key="4">
    <source>
        <dbReference type="ARBA" id="ARBA00020367"/>
    </source>
</evidence>
<dbReference type="FunFam" id="3.30.1330.10:FF:000001">
    <property type="entry name" value="Phosphoribosylformylglycinamidine cyclo-ligase"/>
    <property type="match status" value="1"/>
</dbReference>
<dbReference type="GO" id="GO:0046084">
    <property type="term" value="P:adenine biosynthetic process"/>
    <property type="evidence" value="ECO:0007669"/>
    <property type="project" value="TreeGrafter"/>
</dbReference>
<comment type="pathway">
    <text evidence="1 13">Purine metabolism; IMP biosynthesis via de novo pathway; 5-amino-1-(5-phospho-D-ribosyl)imidazole from N(2)-formyl-N(1)-(5-phospho-D-ribosyl)glycinamide: step 2/2.</text>
</comment>
<keyword evidence="5 13" id="KW-0436">Ligase</keyword>
<dbReference type="PANTHER" id="PTHR10520:SF12">
    <property type="entry name" value="TRIFUNCTIONAL PURINE BIOSYNTHETIC PROTEIN ADENOSINE-3"/>
    <property type="match status" value="1"/>
</dbReference>
<evidence type="ECO:0000313" key="16">
    <source>
        <dbReference type="EMBL" id="VFP83904.1"/>
    </source>
</evidence>